<dbReference type="Proteomes" id="UP000528964">
    <property type="component" value="Unassembled WGS sequence"/>
</dbReference>
<dbReference type="NCBIfam" id="NF001399">
    <property type="entry name" value="PRK00283.1"/>
    <property type="match status" value="1"/>
</dbReference>
<evidence type="ECO:0000256" key="2">
    <source>
        <dbReference type="ARBA" id="ARBA00010450"/>
    </source>
</evidence>
<evidence type="ECO:0000256" key="4">
    <source>
        <dbReference type="ARBA" id="ARBA00022490"/>
    </source>
</evidence>
<dbReference type="PROSITE" id="PS51900">
    <property type="entry name" value="CB"/>
    <property type="match status" value="1"/>
</dbReference>
<feature type="active site" evidence="11">
    <location>
        <position position="158"/>
    </location>
</feature>
<feature type="active site" evidence="11">
    <location>
        <position position="254"/>
    </location>
</feature>
<organism evidence="14 15">
    <name type="scientific">Hansschlegelia beijingensis</name>
    <dbReference type="NCBI Taxonomy" id="1133344"/>
    <lineage>
        <taxon>Bacteria</taxon>
        <taxon>Pseudomonadati</taxon>
        <taxon>Pseudomonadota</taxon>
        <taxon>Alphaproteobacteria</taxon>
        <taxon>Hyphomicrobiales</taxon>
        <taxon>Methylopilaceae</taxon>
        <taxon>Hansschlegelia</taxon>
    </lineage>
</organism>
<dbReference type="HAMAP" id="MF_01808">
    <property type="entry name" value="Recomb_XerC_XerD"/>
    <property type="match status" value="1"/>
</dbReference>
<feature type="active site" evidence="11">
    <location>
        <position position="182"/>
    </location>
</feature>
<dbReference type="EMBL" id="JACIDR010000009">
    <property type="protein sequence ID" value="MBB3974816.1"/>
    <property type="molecule type" value="Genomic_DNA"/>
</dbReference>
<evidence type="ECO:0000259" key="13">
    <source>
        <dbReference type="PROSITE" id="PS51900"/>
    </source>
</evidence>
<evidence type="ECO:0000256" key="11">
    <source>
        <dbReference type="HAMAP-Rule" id="MF_01807"/>
    </source>
</evidence>
<evidence type="ECO:0000256" key="3">
    <source>
        <dbReference type="ARBA" id="ARBA00015810"/>
    </source>
</evidence>
<protein>
    <recommendedName>
        <fullName evidence="3 11">Tyrosine recombinase XerD</fullName>
    </recommendedName>
</protein>
<evidence type="ECO:0000256" key="8">
    <source>
        <dbReference type="ARBA" id="ARBA00023125"/>
    </source>
</evidence>
<keyword evidence="7 11" id="KW-0229">DNA integration</keyword>
<evidence type="ECO:0000259" key="12">
    <source>
        <dbReference type="PROSITE" id="PS51898"/>
    </source>
</evidence>
<dbReference type="InterPro" id="IPR011932">
    <property type="entry name" value="Recomb_XerD"/>
</dbReference>
<dbReference type="InterPro" id="IPR010998">
    <property type="entry name" value="Integrase_recombinase_N"/>
</dbReference>
<dbReference type="AlphaFoldDB" id="A0A7W6D570"/>
<dbReference type="Gene3D" id="1.10.443.10">
    <property type="entry name" value="Intergrase catalytic core"/>
    <property type="match status" value="1"/>
</dbReference>
<dbReference type="Pfam" id="PF00589">
    <property type="entry name" value="Phage_integrase"/>
    <property type="match status" value="1"/>
</dbReference>
<dbReference type="HAMAP" id="MF_01807">
    <property type="entry name" value="Recomb_XerD"/>
    <property type="match status" value="1"/>
</dbReference>
<comment type="subunit">
    <text evidence="11">Forms a cyclic heterotetrameric complex composed of two molecules of XerC and two molecules of XerD.</text>
</comment>
<name>A0A7W6D570_9HYPH</name>
<dbReference type="InterPro" id="IPR011010">
    <property type="entry name" value="DNA_brk_join_enz"/>
</dbReference>
<comment type="function">
    <text evidence="11">Site-specific tyrosine recombinase, which acts by catalyzing the cutting and rejoining of the recombining DNA molecules. The XerC-XerD complex is essential to convert dimers of the bacterial chromosome into monomers to permit their segregation at cell division. It also contributes to the segregational stability of plasmids.</text>
</comment>
<keyword evidence="6 11" id="KW-0159">Chromosome partition</keyword>
<keyword evidence="10 11" id="KW-0131">Cell cycle</keyword>
<evidence type="ECO:0000313" key="14">
    <source>
        <dbReference type="EMBL" id="MBB3974816.1"/>
    </source>
</evidence>
<reference evidence="14 15" key="1">
    <citation type="submission" date="2020-08" db="EMBL/GenBank/DDBJ databases">
        <title>Genomic Encyclopedia of Type Strains, Phase IV (KMG-IV): sequencing the most valuable type-strain genomes for metagenomic binning, comparative biology and taxonomic classification.</title>
        <authorList>
            <person name="Goeker M."/>
        </authorList>
    </citation>
    <scope>NUCLEOTIDE SEQUENCE [LARGE SCALE GENOMIC DNA]</scope>
    <source>
        <strain evidence="14 15">DSM 25481</strain>
    </source>
</reference>
<dbReference type="GO" id="GO:0006313">
    <property type="term" value="P:DNA transposition"/>
    <property type="evidence" value="ECO:0007669"/>
    <property type="project" value="UniProtKB-UniRule"/>
</dbReference>
<dbReference type="GO" id="GO:0007059">
    <property type="term" value="P:chromosome segregation"/>
    <property type="evidence" value="ECO:0007669"/>
    <property type="project" value="UniProtKB-UniRule"/>
</dbReference>
<dbReference type="PROSITE" id="PS51898">
    <property type="entry name" value="TYR_RECOMBINASE"/>
    <property type="match status" value="1"/>
</dbReference>
<dbReference type="InterPro" id="IPR050090">
    <property type="entry name" value="Tyrosine_recombinase_XerCD"/>
</dbReference>
<accession>A0A7W6D570</accession>
<keyword evidence="15" id="KW-1185">Reference proteome</keyword>
<gene>
    <name evidence="11" type="primary">xerD</name>
    <name evidence="14" type="ORF">GGR24_003506</name>
</gene>
<dbReference type="Pfam" id="PF02899">
    <property type="entry name" value="Phage_int_SAM_1"/>
    <property type="match status" value="1"/>
</dbReference>
<keyword evidence="5 11" id="KW-0132">Cell division</keyword>
<dbReference type="InterPro" id="IPR004107">
    <property type="entry name" value="Integrase_SAM-like_N"/>
</dbReference>
<comment type="subcellular location">
    <subcellularLocation>
        <location evidence="1 11">Cytoplasm</location>
    </subcellularLocation>
</comment>
<dbReference type="InterPro" id="IPR002104">
    <property type="entry name" value="Integrase_catalytic"/>
</dbReference>
<dbReference type="SUPFAM" id="SSF56349">
    <property type="entry name" value="DNA breaking-rejoining enzymes"/>
    <property type="match status" value="1"/>
</dbReference>
<feature type="active site" evidence="11">
    <location>
        <position position="280"/>
    </location>
</feature>
<dbReference type="PANTHER" id="PTHR30349:SF90">
    <property type="entry name" value="TYROSINE RECOMBINASE XERD"/>
    <property type="match status" value="1"/>
</dbReference>
<dbReference type="InterPro" id="IPR023009">
    <property type="entry name" value="Tyrosine_recombinase_XerC/XerD"/>
</dbReference>
<dbReference type="GO" id="GO:0009037">
    <property type="term" value="F:tyrosine-based site-specific recombinase activity"/>
    <property type="evidence" value="ECO:0007669"/>
    <property type="project" value="UniProtKB-UniRule"/>
</dbReference>
<dbReference type="GO" id="GO:0051301">
    <property type="term" value="P:cell division"/>
    <property type="evidence" value="ECO:0007669"/>
    <property type="project" value="UniProtKB-KW"/>
</dbReference>
<dbReference type="InterPro" id="IPR044068">
    <property type="entry name" value="CB"/>
</dbReference>
<evidence type="ECO:0000256" key="1">
    <source>
        <dbReference type="ARBA" id="ARBA00004496"/>
    </source>
</evidence>
<evidence type="ECO:0000256" key="7">
    <source>
        <dbReference type="ARBA" id="ARBA00022908"/>
    </source>
</evidence>
<dbReference type="GO" id="GO:0003677">
    <property type="term" value="F:DNA binding"/>
    <property type="evidence" value="ECO:0007669"/>
    <property type="project" value="UniProtKB-UniRule"/>
</dbReference>
<sequence length="313" mass="33094">MSGGAARRHVEAFLEMASAERGAALNTLQAYRRDLEDYVAFLAVRGVGPDTAGPEDVRAHVADLAARGFKASSASRKLSAVRQFHKFLYSDAIRSDDPTAAIDSPRRGRALPKTLSTADIEALIAAAADPGPEPTPRARLSSARLVCLLEIAYSTGLRVSELVGLPRSAARPDAAVIAVKGKGGRERLVPLTPLAKRAMTAYLAALAEEGRDAAGPWLFPGGGEAGRLSRQVFARELKAAALRAGLAPGKVSPHVLRHAFASHLVQNGADLRAVQQMLGHADIATTQIYTHVLDERAAGMVRDLHPLGDEPSS</sequence>
<keyword evidence="4 11" id="KW-0963">Cytoplasm</keyword>
<proteinExistence type="inferred from homology"/>
<dbReference type="PANTHER" id="PTHR30349">
    <property type="entry name" value="PHAGE INTEGRASE-RELATED"/>
    <property type="match status" value="1"/>
</dbReference>
<dbReference type="Gene3D" id="1.10.150.130">
    <property type="match status" value="1"/>
</dbReference>
<feature type="active site" description="O-(3'-phospho-DNA)-tyrosine intermediate" evidence="11">
    <location>
        <position position="289"/>
    </location>
</feature>
<comment type="similarity">
    <text evidence="2 11">Belongs to the 'phage' integrase family. XerD subfamily.</text>
</comment>
<evidence type="ECO:0000256" key="5">
    <source>
        <dbReference type="ARBA" id="ARBA00022618"/>
    </source>
</evidence>
<feature type="domain" description="Core-binding (CB)" evidence="13">
    <location>
        <begin position="4"/>
        <end position="89"/>
    </location>
</feature>
<dbReference type="GO" id="GO:0005737">
    <property type="term" value="C:cytoplasm"/>
    <property type="evidence" value="ECO:0007669"/>
    <property type="project" value="UniProtKB-SubCell"/>
</dbReference>
<dbReference type="RefSeq" id="WP_183396673.1">
    <property type="nucleotide sequence ID" value="NZ_JACIDR010000009.1"/>
</dbReference>
<keyword evidence="8 11" id="KW-0238">DNA-binding</keyword>
<dbReference type="InterPro" id="IPR013762">
    <property type="entry name" value="Integrase-like_cat_sf"/>
</dbReference>
<evidence type="ECO:0000256" key="6">
    <source>
        <dbReference type="ARBA" id="ARBA00022829"/>
    </source>
</evidence>
<evidence type="ECO:0000256" key="10">
    <source>
        <dbReference type="ARBA" id="ARBA00023306"/>
    </source>
</evidence>
<feature type="domain" description="Tyr recombinase" evidence="12">
    <location>
        <begin position="110"/>
        <end position="302"/>
    </location>
</feature>
<comment type="caution">
    <text evidence="14">The sequence shown here is derived from an EMBL/GenBank/DDBJ whole genome shotgun (WGS) entry which is preliminary data.</text>
</comment>
<feature type="active site" evidence="11">
    <location>
        <position position="257"/>
    </location>
</feature>
<keyword evidence="9 11" id="KW-0233">DNA recombination</keyword>
<evidence type="ECO:0000313" key="15">
    <source>
        <dbReference type="Proteomes" id="UP000528964"/>
    </source>
</evidence>
<evidence type="ECO:0000256" key="9">
    <source>
        <dbReference type="ARBA" id="ARBA00023172"/>
    </source>
</evidence>